<dbReference type="eggNOG" id="COG0438">
    <property type="taxonomic scope" value="Bacteria"/>
</dbReference>
<dbReference type="Proteomes" id="UP000192288">
    <property type="component" value="Unassembled WGS sequence"/>
</dbReference>
<accession>A0A1X0VBR6</accession>
<name>A0A1X0VBR6_LEUPS</name>
<dbReference type="PANTHER" id="PTHR12526">
    <property type="entry name" value="GLYCOSYLTRANSFERASE"/>
    <property type="match status" value="1"/>
</dbReference>
<comment type="caution">
    <text evidence="2">The sequence shown here is derived from an EMBL/GenBank/DDBJ whole genome shotgun (WGS) entry which is preliminary data.</text>
</comment>
<keyword evidence="2" id="KW-0808">Transferase</keyword>
<proteinExistence type="predicted"/>
<dbReference type="Pfam" id="PF00534">
    <property type="entry name" value="Glycos_transf_1"/>
    <property type="match status" value="1"/>
</dbReference>
<dbReference type="PANTHER" id="PTHR12526:SF630">
    <property type="entry name" value="GLYCOSYLTRANSFERASE"/>
    <property type="match status" value="1"/>
</dbReference>
<evidence type="ECO:0000259" key="1">
    <source>
        <dbReference type="Pfam" id="PF00534"/>
    </source>
</evidence>
<protein>
    <submittedName>
        <fullName evidence="2">Glycosyl transferase</fullName>
    </submittedName>
</protein>
<evidence type="ECO:0000313" key="3">
    <source>
        <dbReference type="Proteomes" id="UP000192288"/>
    </source>
</evidence>
<evidence type="ECO:0000313" key="2">
    <source>
        <dbReference type="EMBL" id="ORI97074.1"/>
    </source>
</evidence>
<gene>
    <name evidence="2" type="ORF">BMR96_09160</name>
</gene>
<dbReference type="EMBL" id="MPLS01000053">
    <property type="protein sequence ID" value="ORI97074.1"/>
    <property type="molecule type" value="Genomic_DNA"/>
</dbReference>
<dbReference type="STRING" id="33968.BMS77_08695"/>
<dbReference type="InterPro" id="IPR001296">
    <property type="entry name" value="Glyco_trans_1"/>
</dbReference>
<reference evidence="2 3" key="1">
    <citation type="journal article" date="2017" name="Front. Microbiol.">
        <title>Genomic Characterization of Dairy Associated Leuconostoc Species and Diversity of Leuconostocs in Undefined Mixed Mesophilic Starter Cultures.</title>
        <authorList>
            <person name="Frantzen C.A."/>
            <person name="Kot W."/>
            <person name="Pedersen T.B."/>
            <person name="Ardo Y.M."/>
            <person name="Broadbent J.R."/>
            <person name="Neve H."/>
            <person name="Hansen L.H."/>
            <person name="Dal Bello F."/>
            <person name="Ostlie H.M."/>
            <person name="Kleppen H.P."/>
            <person name="Vogensen F.K."/>
            <person name="Holo H."/>
        </authorList>
    </citation>
    <scope>NUCLEOTIDE SEQUENCE [LARGE SCALE GENOMIC DNA]</scope>
    <source>
        <strain evidence="2 3">LMGCF08</strain>
    </source>
</reference>
<dbReference type="SUPFAM" id="SSF53756">
    <property type="entry name" value="UDP-Glycosyltransferase/glycogen phosphorylase"/>
    <property type="match status" value="1"/>
</dbReference>
<dbReference type="Gene3D" id="3.40.50.2000">
    <property type="entry name" value="Glycogen Phosphorylase B"/>
    <property type="match status" value="3"/>
</dbReference>
<dbReference type="GO" id="GO:0016757">
    <property type="term" value="F:glycosyltransferase activity"/>
    <property type="evidence" value="ECO:0007669"/>
    <property type="project" value="InterPro"/>
</dbReference>
<dbReference type="RefSeq" id="WP_080519507.1">
    <property type="nucleotide sequence ID" value="NZ_MPLS01000053.1"/>
</dbReference>
<dbReference type="AlphaFoldDB" id="A0A1X0VBR6"/>
<sequence length="507" mass="57829">MNFFISENIFSFNSGTEHAQIKRTKLFNAFDDAAKYVTRNYNRLLDRDLKAVGLTPDVVLNMYDFFQGTTDVKRIEQNLRLLKMLPLDTYHIVADGPNQSFLKHNGRRIATITVMPETVGLVNEVIFEDRAGNPTIRENWDWRGFKSSVDTFHPDGSLATQRFLNLNGEVVLEITHMAINGIVQPTMWQLLNYQGHHYRFNSENELMTFFLNEIVKQYQEVTLISDRRTLDEPIGKVSGAKQKFAYFHDIHTPNVVQPRVGAPYPVYEMALSQKNQQFDAILVPTDAQQQDIQAVYPNLNVKTAPDTFISPTMLTQSQISFKDRVNHRILFLGRLSPEKNPEAAVQVLAVTRRYVNDATLEFMGYPANEEIVQKLRQLARDLRVESSVIFTPYGNYAAVSEALSRAQVIIETSYGEGFGMNLVEALAFGLPIVSCRINYTTTTHEIVENNSNGYVVPSESPNIMAQRVANILNNPSKWTNMSTASYQKAKFFSAEKMYKAWQQVFKN</sequence>
<feature type="domain" description="Glycosyl transferase family 1" evidence="1">
    <location>
        <begin position="326"/>
        <end position="487"/>
    </location>
</feature>
<organism evidence="2 3">
    <name type="scientific">Leuconostoc pseudomesenteroides</name>
    <dbReference type="NCBI Taxonomy" id="33968"/>
    <lineage>
        <taxon>Bacteria</taxon>
        <taxon>Bacillati</taxon>
        <taxon>Bacillota</taxon>
        <taxon>Bacilli</taxon>
        <taxon>Lactobacillales</taxon>
        <taxon>Lactobacillaceae</taxon>
        <taxon>Leuconostoc</taxon>
    </lineage>
</organism>